<dbReference type="PANTHER" id="PTHR33164:SF13">
    <property type="entry name" value="4-HYDROXYPHENYLACETATE CATABOLISM PROTEIN"/>
    <property type="match status" value="1"/>
</dbReference>
<dbReference type="PROSITE" id="PS50995">
    <property type="entry name" value="HTH_MARR_2"/>
    <property type="match status" value="1"/>
</dbReference>
<gene>
    <name evidence="3" type="primary">hpaR</name>
    <name evidence="3" type="ORF">MUB46_14105</name>
</gene>
<sequence>MAHSAPHDRKRDAPLDGRSGAEEQGVMRPFSQAIPMKFLRAREAVISRFRPILHSHQITEQQWRILRVLADLRETEILSLSEWCLIHPASLSRILPKMDAAGLINRRTNDADKRRVIVSLADKGRALVEEMGAETEAAFGELISEIGEERLERLNRALDDIIAILSGPDRSRPS</sequence>
<dbReference type="GO" id="GO:0003677">
    <property type="term" value="F:DNA binding"/>
    <property type="evidence" value="ECO:0007669"/>
    <property type="project" value="InterPro"/>
</dbReference>
<dbReference type="InterPro" id="IPR012712">
    <property type="entry name" value="HpaR/FarR"/>
</dbReference>
<dbReference type="RefSeq" id="WP_261616579.1">
    <property type="nucleotide sequence ID" value="NZ_JALIDZ010000006.1"/>
</dbReference>
<feature type="region of interest" description="Disordered" evidence="1">
    <location>
        <begin position="1"/>
        <end position="26"/>
    </location>
</feature>
<dbReference type="InterPro" id="IPR000835">
    <property type="entry name" value="HTH_MarR-typ"/>
</dbReference>
<keyword evidence="4" id="KW-1185">Reference proteome</keyword>
<accession>A0AAW5R380</accession>
<comment type="caution">
    <text evidence="3">The sequence shown here is derived from an EMBL/GenBank/DDBJ whole genome shotgun (WGS) entry which is preliminary data.</text>
</comment>
<dbReference type="PRINTS" id="PR00598">
    <property type="entry name" value="HTHMARR"/>
</dbReference>
<dbReference type="NCBIfam" id="TIGR02337">
    <property type="entry name" value="HpaR"/>
    <property type="match status" value="1"/>
</dbReference>
<dbReference type="Proteomes" id="UP001320898">
    <property type="component" value="Unassembled WGS sequence"/>
</dbReference>
<dbReference type="InterPro" id="IPR036388">
    <property type="entry name" value="WH-like_DNA-bd_sf"/>
</dbReference>
<organism evidence="3 4">
    <name type="scientific">Microbaculum marinisediminis</name>
    <dbReference type="NCBI Taxonomy" id="2931392"/>
    <lineage>
        <taxon>Bacteria</taxon>
        <taxon>Pseudomonadati</taxon>
        <taxon>Pseudomonadota</taxon>
        <taxon>Alphaproteobacteria</taxon>
        <taxon>Hyphomicrobiales</taxon>
        <taxon>Tepidamorphaceae</taxon>
        <taxon>Microbaculum</taxon>
    </lineage>
</organism>
<dbReference type="SUPFAM" id="SSF46785">
    <property type="entry name" value="Winged helix' DNA-binding domain"/>
    <property type="match status" value="1"/>
</dbReference>
<dbReference type="GO" id="GO:0045892">
    <property type="term" value="P:negative regulation of DNA-templated transcription"/>
    <property type="evidence" value="ECO:0007669"/>
    <property type="project" value="InterPro"/>
</dbReference>
<feature type="compositionally biased region" description="Basic and acidic residues" evidence="1">
    <location>
        <begin position="1"/>
        <end position="21"/>
    </location>
</feature>
<protein>
    <submittedName>
        <fullName evidence="3">Homoprotocatechuate degradation operon regulator HpaR</fullName>
    </submittedName>
</protein>
<dbReference type="GO" id="GO:0003700">
    <property type="term" value="F:DNA-binding transcription factor activity"/>
    <property type="evidence" value="ECO:0007669"/>
    <property type="project" value="InterPro"/>
</dbReference>
<proteinExistence type="predicted"/>
<dbReference type="SMART" id="SM00347">
    <property type="entry name" value="HTH_MARR"/>
    <property type="match status" value="1"/>
</dbReference>
<dbReference type="InterPro" id="IPR039422">
    <property type="entry name" value="MarR/SlyA-like"/>
</dbReference>
<evidence type="ECO:0000259" key="2">
    <source>
        <dbReference type="PROSITE" id="PS50995"/>
    </source>
</evidence>
<dbReference type="GO" id="GO:0006950">
    <property type="term" value="P:response to stress"/>
    <property type="evidence" value="ECO:0007669"/>
    <property type="project" value="TreeGrafter"/>
</dbReference>
<evidence type="ECO:0000313" key="3">
    <source>
        <dbReference type="EMBL" id="MCT8972995.1"/>
    </source>
</evidence>
<evidence type="ECO:0000256" key="1">
    <source>
        <dbReference type="SAM" id="MobiDB-lite"/>
    </source>
</evidence>
<evidence type="ECO:0000313" key="4">
    <source>
        <dbReference type="Proteomes" id="UP001320898"/>
    </source>
</evidence>
<feature type="domain" description="HTH marR-type" evidence="2">
    <location>
        <begin position="31"/>
        <end position="163"/>
    </location>
</feature>
<dbReference type="Gene3D" id="1.10.10.10">
    <property type="entry name" value="Winged helix-like DNA-binding domain superfamily/Winged helix DNA-binding domain"/>
    <property type="match status" value="1"/>
</dbReference>
<dbReference type="EMBL" id="JALIDZ010000006">
    <property type="protein sequence ID" value="MCT8972995.1"/>
    <property type="molecule type" value="Genomic_DNA"/>
</dbReference>
<dbReference type="Pfam" id="PF01047">
    <property type="entry name" value="MarR"/>
    <property type="match status" value="1"/>
</dbReference>
<dbReference type="AlphaFoldDB" id="A0AAW5R380"/>
<name>A0AAW5R380_9HYPH</name>
<reference evidence="3 4" key="1">
    <citation type="submission" date="2022-04" db="EMBL/GenBank/DDBJ databases">
        <authorList>
            <person name="Ye Y.-Q."/>
            <person name="Du Z.-J."/>
        </authorList>
    </citation>
    <scope>NUCLEOTIDE SEQUENCE [LARGE SCALE GENOMIC DNA]</scope>
    <source>
        <strain evidence="3 4">A6E488</strain>
    </source>
</reference>
<dbReference type="PANTHER" id="PTHR33164">
    <property type="entry name" value="TRANSCRIPTIONAL REGULATOR, MARR FAMILY"/>
    <property type="match status" value="1"/>
</dbReference>
<dbReference type="InterPro" id="IPR036390">
    <property type="entry name" value="WH_DNA-bd_sf"/>
</dbReference>